<feature type="compositionally biased region" description="Basic and acidic residues" evidence="1">
    <location>
        <begin position="552"/>
        <end position="561"/>
    </location>
</feature>
<gene>
    <name evidence="2" type="ORF">AVDCRST_MAG21-22</name>
</gene>
<feature type="non-terminal residue" evidence="2">
    <location>
        <position position="789"/>
    </location>
</feature>
<feature type="compositionally biased region" description="Gly residues" evidence="1">
    <location>
        <begin position="386"/>
        <end position="400"/>
    </location>
</feature>
<reference evidence="2" key="1">
    <citation type="submission" date="2020-02" db="EMBL/GenBank/DDBJ databases">
        <authorList>
            <person name="Meier V. D."/>
        </authorList>
    </citation>
    <scope>NUCLEOTIDE SEQUENCE</scope>
    <source>
        <strain evidence="2">AVDCRST_MAG21</strain>
    </source>
</reference>
<feature type="compositionally biased region" description="Basic residues" evidence="1">
    <location>
        <begin position="283"/>
        <end position="296"/>
    </location>
</feature>
<feature type="compositionally biased region" description="Basic residues" evidence="1">
    <location>
        <begin position="483"/>
        <end position="501"/>
    </location>
</feature>
<dbReference type="AlphaFoldDB" id="A0A6J4MNK7"/>
<organism evidence="2">
    <name type="scientific">uncultured Nocardioidaceae bacterium</name>
    <dbReference type="NCBI Taxonomy" id="253824"/>
    <lineage>
        <taxon>Bacteria</taxon>
        <taxon>Bacillati</taxon>
        <taxon>Actinomycetota</taxon>
        <taxon>Actinomycetes</taxon>
        <taxon>Propionibacteriales</taxon>
        <taxon>Nocardioidaceae</taxon>
        <taxon>environmental samples</taxon>
    </lineage>
</organism>
<feature type="compositionally biased region" description="Basic and acidic residues" evidence="1">
    <location>
        <begin position="691"/>
        <end position="701"/>
    </location>
</feature>
<name>A0A6J4MNK7_9ACTN</name>
<dbReference type="GO" id="GO:0032259">
    <property type="term" value="P:methylation"/>
    <property type="evidence" value="ECO:0007669"/>
    <property type="project" value="UniProtKB-KW"/>
</dbReference>
<proteinExistence type="predicted"/>
<dbReference type="EC" id="2.1.1.13" evidence="2"/>
<feature type="compositionally biased region" description="Basic residues" evidence="1">
    <location>
        <begin position="134"/>
        <end position="164"/>
    </location>
</feature>
<feature type="region of interest" description="Disordered" evidence="1">
    <location>
        <begin position="249"/>
        <end position="789"/>
    </location>
</feature>
<dbReference type="EMBL" id="CADCUL010000004">
    <property type="protein sequence ID" value="CAA9364431.1"/>
    <property type="molecule type" value="Genomic_DNA"/>
</dbReference>
<keyword evidence="2" id="KW-0489">Methyltransferase</keyword>
<feature type="compositionally biased region" description="Basic and acidic residues" evidence="1">
    <location>
        <begin position="409"/>
        <end position="420"/>
    </location>
</feature>
<protein>
    <submittedName>
        <fullName evidence="2">5-methyltetrahydrofolate--homocysteine methyltransferase</fullName>
        <ecNumber evidence="2">2.1.1.13</ecNumber>
    </submittedName>
</protein>
<feature type="compositionally biased region" description="Basic residues" evidence="1">
    <location>
        <begin position="676"/>
        <end position="685"/>
    </location>
</feature>
<feature type="compositionally biased region" description="Basic residues" evidence="1">
    <location>
        <begin position="424"/>
        <end position="434"/>
    </location>
</feature>
<dbReference type="GO" id="GO:0008705">
    <property type="term" value="F:methionine synthase activity"/>
    <property type="evidence" value="ECO:0007669"/>
    <property type="project" value="UniProtKB-EC"/>
</dbReference>
<feature type="region of interest" description="Disordered" evidence="1">
    <location>
        <begin position="1"/>
        <end position="96"/>
    </location>
</feature>
<feature type="compositionally biased region" description="Basic residues" evidence="1">
    <location>
        <begin position="642"/>
        <end position="657"/>
    </location>
</feature>
<feature type="non-terminal residue" evidence="2">
    <location>
        <position position="1"/>
    </location>
</feature>
<accession>A0A6J4MNK7</accession>
<feature type="compositionally biased region" description="Basic residues" evidence="1">
    <location>
        <begin position="364"/>
        <end position="374"/>
    </location>
</feature>
<feature type="compositionally biased region" description="Basic and acidic residues" evidence="1">
    <location>
        <begin position="352"/>
        <end position="363"/>
    </location>
</feature>
<feature type="compositionally biased region" description="Basic residues" evidence="1">
    <location>
        <begin position="533"/>
        <end position="551"/>
    </location>
</feature>
<feature type="region of interest" description="Disordered" evidence="1">
    <location>
        <begin position="113"/>
        <end position="216"/>
    </location>
</feature>
<feature type="compositionally biased region" description="Basic residues" evidence="1">
    <location>
        <begin position="702"/>
        <end position="717"/>
    </location>
</feature>
<evidence type="ECO:0000256" key="1">
    <source>
        <dbReference type="SAM" id="MobiDB-lite"/>
    </source>
</evidence>
<feature type="compositionally biased region" description="Basic residues" evidence="1">
    <location>
        <begin position="25"/>
        <end position="34"/>
    </location>
</feature>
<feature type="compositionally biased region" description="Basic residues" evidence="1">
    <location>
        <begin position="304"/>
        <end position="331"/>
    </location>
</feature>
<feature type="compositionally biased region" description="Basic and acidic residues" evidence="1">
    <location>
        <begin position="253"/>
        <end position="268"/>
    </location>
</feature>
<keyword evidence="2" id="KW-0808">Transferase</keyword>
<feature type="compositionally biased region" description="Basic residues" evidence="1">
    <location>
        <begin position="62"/>
        <end position="83"/>
    </location>
</feature>
<feature type="compositionally biased region" description="Basic residues" evidence="1">
    <location>
        <begin position="752"/>
        <end position="789"/>
    </location>
</feature>
<feature type="compositionally biased region" description="Basic residues" evidence="1">
    <location>
        <begin position="592"/>
        <end position="612"/>
    </location>
</feature>
<feature type="compositionally biased region" description="Basic and acidic residues" evidence="1">
    <location>
        <begin position="8"/>
        <end position="24"/>
    </location>
</feature>
<sequence>VRLTHPPPRCDRRADRPARAADPRARRRHGHRHPAGPPGRGRLPRRALRGLAERRAGQQRPAQHHPARDHRRHPPRVPRGRRRPDRDQHLQRHHHLAERLRHAGARLRAQRRLGPAGAPRGRRHDRPHAGQAALRRRRHRPDQPHRVHLARRERPRRPQRHLRRAGGGLPRAGQRPGRRRLGPAADRDDLRHAQRQGGDLRPGDAVRGARPPLAGHDLRHHHRRLGAHAVRAGHRGVLVLGAARAAAAGGPELRARRQGDAALHRRDLPPGGHLRLGLSQRRPAQRLRRVRRVARRDRRDRVGVRRRRLRQPRRRLLRHHAGAHRRHRARGRGHDAAHARRRAAGAAPVRARAGDRHRGDPVRQRRRAHQHHRLGPLPEPDQGRRLPGGAGRGPPAGGGRRAGHRRQHGRGDDRRRRGDGPLHQAHRRRARHLPRAHDDRLLQVGGHRGRPEDGPGQVDRQLDLPQGGRGEVRPRGPAVPQVRRGRRRHGLRRGRPGRHPRPAQADLPPRLRHPHRAGGLPGRGRHLRPERLRGRHGHRGARQLRRRLHRGHPLDQAEPARRAGVRRRLERLVLLPRQQPGARGHPRGVPLPRHRRGHGHGHRQRRRPRGLRRGAAAAARADRGRDPQPPSRQHRAAAGDRRRLRRGRLRQGGRHRGVAQPAGGGADHPRAGEGHRRLRRGRHRGAAGADQRARRAADRGHRGPAHGRHERRRRPLRRGQDVPPAGGQVRAGDEEGRGPPHPLHRGGEEARRRRAQQRQGRHGHREGRRPRHRQEHRRRRPAVQQLRRR</sequence>
<evidence type="ECO:0000313" key="2">
    <source>
        <dbReference type="EMBL" id="CAA9364431.1"/>
    </source>
</evidence>